<dbReference type="Proteomes" id="UP000053237">
    <property type="component" value="Unassembled WGS sequence"/>
</dbReference>
<organism evidence="2 3">
    <name type="scientific">Albugo candida</name>
    <dbReference type="NCBI Taxonomy" id="65357"/>
    <lineage>
        <taxon>Eukaryota</taxon>
        <taxon>Sar</taxon>
        <taxon>Stramenopiles</taxon>
        <taxon>Oomycota</taxon>
        <taxon>Peronosporomycetes</taxon>
        <taxon>Albuginales</taxon>
        <taxon>Albuginaceae</taxon>
        <taxon>Albugo</taxon>
    </lineage>
</organism>
<proteinExistence type="predicted"/>
<keyword evidence="3" id="KW-1185">Reference proteome</keyword>
<comment type="caution">
    <text evidence="2">The sequence shown here is derived from an EMBL/GenBank/DDBJ whole genome shotgun (WGS) entry which is preliminary data.</text>
</comment>
<feature type="compositionally biased region" description="Basic and acidic residues" evidence="1">
    <location>
        <begin position="225"/>
        <end position="236"/>
    </location>
</feature>
<feature type="compositionally biased region" description="Polar residues" evidence="1">
    <location>
        <begin position="242"/>
        <end position="269"/>
    </location>
</feature>
<dbReference type="OrthoDB" id="69179at2759"/>
<feature type="region of interest" description="Disordered" evidence="1">
    <location>
        <begin position="207"/>
        <end position="269"/>
    </location>
</feature>
<dbReference type="InterPro" id="IPR037393">
    <property type="entry name" value="Bud22/SRFB1"/>
</dbReference>
<sequence>MRQKPGTRTFSAHEKLFHKAKTALQREFKRIKLFHIRKIVQQLKKLQTESSQCASTESTQTQLSKLKHKYDTLKGIDQDDLVGLALQKTRFLHVFDDLQELRTHYEREKPESSEEKQLKNKLISHKRLQPIYDSMDQIVRNEIRKQDKSEARAMKSKQKKEVLVGGRSNRAPESLFLSTLSGSNHAQNNYDEEGIDSNDDVAEFLGESKKKKNRPGQMARRQKAIRREQEMLTDQRRRQKTTKYGPSRCTSAPISSKLSRSKPTGRAVSNTTRYIAASVPSERTGAKLKPGSCITTPVNNDHPSWQAKRMLKEKERLLIAAPVGKKIRFGDDE</sequence>
<gene>
    <name evidence="2" type="ORF">BN9_081410</name>
</gene>
<feature type="region of interest" description="Disordered" evidence="1">
    <location>
        <begin position="281"/>
        <end position="303"/>
    </location>
</feature>
<feature type="compositionally biased region" description="Basic residues" evidence="1">
    <location>
        <begin position="209"/>
        <end position="224"/>
    </location>
</feature>
<dbReference type="InParanoid" id="A0A024GK64"/>
<dbReference type="PANTHER" id="PTHR23325">
    <property type="entry name" value="SERUM RESPONSE FACTOR-BINDING"/>
    <property type="match status" value="1"/>
</dbReference>
<name>A0A024GK64_9STRA</name>
<dbReference type="EMBL" id="CAIX01000155">
    <property type="protein sequence ID" value="CCI47163.1"/>
    <property type="molecule type" value="Genomic_DNA"/>
</dbReference>
<reference evidence="2 3" key="1">
    <citation type="submission" date="2012-05" db="EMBL/GenBank/DDBJ databases">
        <title>Recombination and specialization in a pathogen metapopulation.</title>
        <authorList>
            <person name="Gardiner A."/>
            <person name="Kemen E."/>
            <person name="Schultz-Larsen T."/>
            <person name="MacLean D."/>
            <person name="Van Oosterhout C."/>
            <person name="Jones J.D.G."/>
        </authorList>
    </citation>
    <scope>NUCLEOTIDE SEQUENCE [LARGE SCALE GENOMIC DNA]</scope>
    <source>
        <strain evidence="2 3">Ac Nc2</strain>
    </source>
</reference>
<dbReference type="PANTHER" id="PTHR23325:SF1">
    <property type="entry name" value="SERUM RESPONSE FACTOR-BINDING PROTEIN 1"/>
    <property type="match status" value="1"/>
</dbReference>
<dbReference type="AlphaFoldDB" id="A0A024GK64"/>
<evidence type="ECO:0000256" key="1">
    <source>
        <dbReference type="SAM" id="MobiDB-lite"/>
    </source>
</evidence>
<evidence type="ECO:0000313" key="2">
    <source>
        <dbReference type="EMBL" id="CCI47163.1"/>
    </source>
</evidence>
<feature type="compositionally biased region" description="Polar residues" evidence="1">
    <location>
        <begin position="293"/>
        <end position="303"/>
    </location>
</feature>
<accession>A0A024GK64</accession>
<evidence type="ECO:0000313" key="3">
    <source>
        <dbReference type="Proteomes" id="UP000053237"/>
    </source>
</evidence>
<evidence type="ECO:0008006" key="4">
    <source>
        <dbReference type="Google" id="ProtNLM"/>
    </source>
</evidence>
<protein>
    <recommendedName>
        <fullName evidence="4">Bud22 domain-containing protein</fullName>
    </recommendedName>
</protein>